<evidence type="ECO:0000313" key="3">
    <source>
        <dbReference type="Proteomes" id="UP000807769"/>
    </source>
</evidence>
<gene>
    <name evidence="2" type="ORF">BJ212DRAFT_1390759</name>
</gene>
<dbReference type="AlphaFoldDB" id="A0A9P7J6H4"/>
<dbReference type="GeneID" id="64631018"/>
<dbReference type="Proteomes" id="UP000807769">
    <property type="component" value="Unassembled WGS sequence"/>
</dbReference>
<reference evidence="2" key="1">
    <citation type="journal article" date="2020" name="New Phytol.">
        <title>Comparative genomics reveals dynamic genome evolution in host specialist ectomycorrhizal fungi.</title>
        <authorList>
            <person name="Lofgren L.A."/>
            <person name="Nguyen N.H."/>
            <person name="Vilgalys R."/>
            <person name="Ruytinx J."/>
            <person name="Liao H.L."/>
            <person name="Branco S."/>
            <person name="Kuo A."/>
            <person name="LaButti K."/>
            <person name="Lipzen A."/>
            <person name="Andreopoulos W."/>
            <person name="Pangilinan J."/>
            <person name="Riley R."/>
            <person name="Hundley H."/>
            <person name="Na H."/>
            <person name="Barry K."/>
            <person name="Grigoriev I.V."/>
            <person name="Stajich J.E."/>
            <person name="Kennedy P.G."/>
        </authorList>
    </citation>
    <scope>NUCLEOTIDE SEQUENCE</scope>
    <source>
        <strain evidence="2">MN1</strain>
    </source>
</reference>
<organism evidence="2 3">
    <name type="scientific">Suillus subaureus</name>
    <dbReference type="NCBI Taxonomy" id="48587"/>
    <lineage>
        <taxon>Eukaryota</taxon>
        <taxon>Fungi</taxon>
        <taxon>Dikarya</taxon>
        <taxon>Basidiomycota</taxon>
        <taxon>Agaricomycotina</taxon>
        <taxon>Agaricomycetes</taxon>
        <taxon>Agaricomycetidae</taxon>
        <taxon>Boletales</taxon>
        <taxon>Suillineae</taxon>
        <taxon>Suillaceae</taxon>
        <taxon>Suillus</taxon>
    </lineage>
</organism>
<evidence type="ECO:0000313" key="2">
    <source>
        <dbReference type="EMBL" id="KAG1805647.1"/>
    </source>
</evidence>
<dbReference type="OrthoDB" id="440424at2759"/>
<keyword evidence="3" id="KW-1185">Reference proteome</keyword>
<proteinExistence type="predicted"/>
<dbReference type="EMBL" id="JABBWG010000051">
    <property type="protein sequence ID" value="KAG1805647.1"/>
    <property type="molecule type" value="Genomic_DNA"/>
</dbReference>
<accession>A0A9P7J6H4</accession>
<comment type="caution">
    <text evidence="2">The sequence shown here is derived from an EMBL/GenBank/DDBJ whole genome shotgun (WGS) entry which is preliminary data.</text>
</comment>
<feature type="transmembrane region" description="Helical" evidence="1">
    <location>
        <begin position="181"/>
        <end position="204"/>
    </location>
</feature>
<keyword evidence="1" id="KW-0812">Transmembrane</keyword>
<protein>
    <submittedName>
        <fullName evidence="2">Uncharacterized protein</fullName>
    </submittedName>
</protein>
<sequence>MSQQVLLDLPDIDWPKLRDTILASSIYALTEVNNWSIRHPYVAAGALICISSNPDILLTPLWLTGKTTLYICLLPLRLILWPFKLLGRFTLYIFGFRGRGVAKGTSQPINYRCLVTLNVNMTDSLASQYQSQIYGDYVPQDSTFARLQSYGATEYYDDLEVLRSANDDDDENRNLEVGSMLAIGVSWLSAIGAVFVLGRTWGWWN</sequence>
<keyword evidence="1" id="KW-0472">Membrane</keyword>
<evidence type="ECO:0000256" key="1">
    <source>
        <dbReference type="SAM" id="Phobius"/>
    </source>
</evidence>
<name>A0A9P7J6H4_9AGAM</name>
<keyword evidence="1" id="KW-1133">Transmembrane helix</keyword>
<dbReference type="RefSeq" id="XP_041187345.1">
    <property type="nucleotide sequence ID" value="XM_041337002.1"/>
</dbReference>